<comment type="caution">
    <text evidence="1">The sequence shown here is derived from an EMBL/GenBank/DDBJ whole genome shotgun (WGS) entry which is preliminary data.</text>
</comment>
<sequence length="1077" mass="119451">MAAFSALSICPYRFSFRTNPNKCRILCSVASPSSTGMHERNVRRKRSRRLEGAGKSMEDSVQRKMDQFYEGSDGPPLRVLPIGGLGEIGMNCMLVGNYDRYILIDAGIMFPGFEDLGVEKIIPDTTFIKKWSHKIEAVVITHGHEDHIGALPWVIPALDSHTPIFASSFTMELIKKRLKDFGMFVPNRLKVFRTRRRFNAGPFEIEPIRVTHSVPDCCGLVLRCADGTILHTGDWKIDESPLDGQVFDREALEDLSKEGVTLMMSDSTNVLSPGRTISEAVVADALLRHISAAKGRVVTTQFASNIHRLGSIKVAADLTGRKLAFVGMSLRAYIDAAWKDGKAPIDPSTLVKAEDIDDYAPKDLLIVTTGSQAEPRAALNLASYGSSHSLKLSKEDIILYSAKVIPGNGSRVMKMLNRIAEIGSTIVKNELLHTSGHAYREELEEVLKIVKPQHFLPIHGELLFLKEHELLGKSTGIHHTTVIKNGEMLGVSHLRNRRVMSNGFLSLGKENLQLMYSDGNKAFGTSTDLHLDERLRIAQDGIIVVSMEISRPQAADGVNEKIKGKIKITTRCLWLDKGKLLDVLHKAARASLSGCPVNCPLAHVERTVSEVLKKMVRKYSSKRPDVIVIATENPEQVLLDDLNARLSGESQVGIGISDGRKKWRRQTEIKEEEGSIRMHSVNNTQEELCEHIEDERLLFEEATTSGSESQEKSYVNSESDDFLKSSILSSSTGLLVEDSDGSFPQEEHRETNPKESEVDDSIEIPSSRLKSSRPAKQNKWKPDEVMKLIDMRGQLHSRFQVVKRRMSLWEEISANLLADGINRTPGQCKSQWTSLVKKYEESKSDEQNQKQSYRTGLAMAVTFFDINSQSGLKKLDEYLLTRSYITGYQASKDDITVHAAISKPPSSEYVNLSRWYHHIEALLRISGVSGEGCGVTIEGYAPVTEEAVATPPAADTKASAAEDDDDVDLFGEETEEEKKAAEERAAAVKASGKKKESGKSSILLDVKPWDDETDMKKLEEAVRSVQMEGLNWGASKLVAVGYGIKKLQIMLTIVDDLVVVILSPSTKYNSRICSATS</sequence>
<proteinExistence type="predicted"/>
<organism evidence="1 2">
    <name type="scientific">Vaccinium darrowii</name>
    <dbReference type="NCBI Taxonomy" id="229202"/>
    <lineage>
        <taxon>Eukaryota</taxon>
        <taxon>Viridiplantae</taxon>
        <taxon>Streptophyta</taxon>
        <taxon>Embryophyta</taxon>
        <taxon>Tracheophyta</taxon>
        <taxon>Spermatophyta</taxon>
        <taxon>Magnoliopsida</taxon>
        <taxon>eudicotyledons</taxon>
        <taxon>Gunneridae</taxon>
        <taxon>Pentapetalae</taxon>
        <taxon>asterids</taxon>
        <taxon>Ericales</taxon>
        <taxon>Ericaceae</taxon>
        <taxon>Vaccinioideae</taxon>
        <taxon>Vaccinieae</taxon>
        <taxon>Vaccinium</taxon>
    </lineage>
</organism>
<protein>
    <submittedName>
        <fullName evidence="1">Uncharacterized protein</fullName>
    </submittedName>
</protein>
<reference evidence="1 2" key="1">
    <citation type="journal article" date="2021" name="Hortic Res">
        <title>High-quality reference genome and annotation aids understanding of berry development for evergreen blueberry (Vaccinium darrowii).</title>
        <authorList>
            <person name="Yu J."/>
            <person name="Hulse-Kemp A.M."/>
            <person name="Babiker E."/>
            <person name="Staton M."/>
        </authorList>
    </citation>
    <scope>NUCLEOTIDE SEQUENCE [LARGE SCALE GENOMIC DNA]</scope>
    <source>
        <strain evidence="2">cv. NJ 8807/NJ 8810</strain>
        <tissue evidence="1">Young leaf</tissue>
    </source>
</reference>
<name>A0ACB7YXI8_9ERIC</name>
<keyword evidence="2" id="KW-1185">Reference proteome</keyword>
<dbReference type="EMBL" id="CM037153">
    <property type="protein sequence ID" value="KAH7857962.1"/>
    <property type="molecule type" value="Genomic_DNA"/>
</dbReference>
<accession>A0ACB7YXI8</accession>
<dbReference type="Proteomes" id="UP000828048">
    <property type="component" value="Chromosome 3"/>
</dbReference>
<gene>
    <name evidence="1" type="ORF">Vadar_018379</name>
</gene>
<evidence type="ECO:0000313" key="1">
    <source>
        <dbReference type="EMBL" id="KAH7857962.1"/>
    </source>
</evidence>
<evidence type="ECO:0000313" key="2">
    <source>
        <dbReference type="Proteomes" id="UP000828048"/>
    </source>
</evidence>